<protein>
    <submittedName>
        <fullName evidence="5">Thymidylate kinase</fullName>
    </submittedName>
</protein>
<dbReference type="EMBL" id="CP077091">
    <property type="protein sequence ID" value="QXI16614.1"/>
    <property type="molecule type" value="Genomic_DNA"/>
</dbReference>
<reference evidence="5 6" key="2">
    <citation type="journal article" date="2021" name="Microorganisms">
        <title>The Ever-Expanding Pseudomonas Genus: Description of 43 New Species and Partition of the Pseudomonas putida Group.</title>
        <authorList>
            <person name="Girard L."/>
            <person name="Lood C."/>
            <person name="Hofte M."/>
            <person name="Vandamme P."/>
            <person name="Rokni-Zadeh H."/>
            <person name="van Noort V."/>
            <person name="Lavigne R."/>
            <person name="De Mot R."/>
        </authorList>
    </citation>
    <scope>NUCLEOTIDE SEQUENCE [LARGE SCALE GENOMIC DNA]</scope>
    <source>
        <strain evidence="5 6">SWRI65</strain>
    </source>
</reference>
<evidence type="ECO:0000259" key="4">
    <source>
        <dbReference type="Pfam" id="PF02223"/>
    </source>
</evidence>
<dbReference type="PANTHER" id="PTHR10344">
    <property type="entry name" value="THYMIDYLATE KINASE"/>
    <property type="match status" value="1"/>
</dbReference>
<dbReference type="SUPFAM" id="SSF52540">
    <property type="entry name" value="P-loop containing nucleoside triphosphate hydrolases"/>
    <property type="match status" value="1"/>
</dbReference>
<evidence type="ECO:0000256" key="2">
    <source>
        <dbReference type="ARBA" id="ARBA00022741"/>
    </source>
</evidence>
<evidence type="ECO:0000313" key="5">
    <source>
        <dbReference type="EMBL" id="QXI16614.1"/>
    </source>
</evidence>
<dbReference type="PANTHER" id="PTHR10344:SF4">
    <property type="entry name" value="UMP-CMP KINASE 2, MITOCHONDRIAL"/>
    <property type="match status" value="1"/>
</dbReference>
<evidence type="ECO:0000256" key="3">
    <source>
        <dbReference type="ARBA" id="ARBA00022840"/>
    </source>
</evidence>
<dbReference type="GO" id="GO:0004798">
    <property type="term" value="F:dTMP kinase activity"/>
    <property type="evidence" value="ECO:0007669"/>
    <property type="project" value="TreeGrafter"/>
</dbReference>
<proteinExistence type="inferred from homology"/>
<dbReference type="Proteomes" id="UP000631521">
    <property type="component" value="Chromosome"/>
</dbReference>
<keyword evidence="5" id="KW-0808">Transferase</keyword>
<dbReference type="KEGG" id="phv:HU739_022330"/>
<gene>
    <name evidence="5" type="ORF">HU739_022330</name>
</gene>
<dbReference type="GO" id="GO:0006235">
    <property type="term" value="P:dTTP biosynthetic process"/>
    <property type="evidence" value="ECO:0007669"/>
    <property type="project" value="TreeGrafter"/>
</dbReference>
<organism evidence="5 6">
    <name type="scientific">Pseudomonas hamedanensis</name>
    <dbReference type="NCBI Taxonomy" id="2745504"/>
    <lineage>
        <taxon>Bacteria</taxon>
        <taxon>Pseudomonadati</taxon>
        <taxon>Pseudomonadota</taxon>
        <taxon>Gammaproteobacteria</taxon>
        <taxon>Pseudomonadales</taxon>
        <taxon>Pseudomonadaceae</taxon>
        <taxon>Pseudomonas</taxon>
    </lineage>
</organism>
<keyword evidence="2" id="KW-0547">Nucleotide-binding</keyword>
<evidence type="ECO:0000313" key="6">
    <source>
        <dbReference type="Proteomes" id="UP000631521"/>
    </source>
</evidence>
<dbReference type="Gene3D" id="3.40.50.300">
    <property type="entry name" value="P-loop containing nucleotide triphosphate hydrolases"/>
    <property type="match status" value="1"/>
</dbReference>
<comment type="similarity">
    <text evidence="1">Belongs to the thymidylate kinase family.</text>
</comment>
<dbReference type="AlphaFoldDB" id="A0A9E6NYA5"/>
<reference evidence="5 6" key="1">
    <citation type="journal article" date="2020" name="Microorganisms">
        <title>Reliable Identification of Environmental Pseudomonas Isolates Using the rpoD Gene.</title>
        <authorList>
            <consortium name="The Broad Institute Genome Sequencing Platform"/>
            <person name="Girard L."/>
            <person name="Lood C."/>
            <person name="Rokni-Zadeh H."/>
            <person name="van Noort V."/>
            <person name="Lavigne R."/>
            <person name="De Mot R."/>
        </authorList>
    </citation>
    <scope>NUCLEOTIDE SEQUENCE [LARGE SCALE GENOMIC DNA]</scope>
    <source>
        <strain evidence="5 6">SWRI65</strain>
    </source>
</reference>
<dbReference type="RefSeq" id="WP_186551501.1">
    <property type="nucleotide sequence ID" value="NZ_CP077091.1"/>
</dbReference>
<dbReference type="GO" id="GO:0005524">
    <property type="term" value="F:ATP binding"/>
    <property type="evidence" value="ECO:0007669"/>
    <property type="project" value="UniProtKB-KW"/>
</dbReference>
<feature type="domain" description="Thymidylate kinase-like" evidence="4">
    <location>
        <begin position="13"/>
        <end position="211"/>
    </location>
</feature>
<keyword evidence="5" id="KW-0418">Kinase</keyword>
<dbReference type="GO" id="GO:0005737">
    <property type="term" value="C:cytoplasm"/>
    <property type="evidence" value="ECO:0007669"/>
    <property type="project" value="TreeGrafter"/>
</dbReference>
<evidence type="ECO:0000256" key="1">
    <source>
        <dbReference type="ARBA" id="ARBA00009776"/>
    </source>
</evidence>
<dbReference type="InterPro" id="IPR027417">
    <property type="entry name" value="P-loop_NTPase"/>
</dbReference>
<keyword evidence="6" id="KW-1185">Reference proteome</keyword>
<dbReference type="GO" id="GO:0006227">
    <property type="term" value="P:dUDP biosynthetic process"/>
    <property type="evidence" value="ECO:0007669"/>
    <property type="project" value="TreeGrafter"/>
</dbReference>
<dbReference type="GO" id="GO:0006233">
    <property type="term" value="P:dTDP biosynthetic process"/>
    <property type="evidence" value="ECO:0007669"/>
    <property type="project" value="TreeGrafter"/>
</dbReference>
<name>A0A9E6NYA5_9PSED</name>
<dbReference type="InterPro" id="IPR039430">
    <property type="entry name" value="Thymidylate_kin-like_dom"/>
</dbReference>
<dbReference type="Pfam" id="PF02223">
    <property type="entry name" value="Thymidylate_kin"/>
    <property type="match status" value="1"/>
</dbReference>
<keyword evidence="3" id="KW-0067">ATP-binding</keyword>
<accession>A0A9E6NYA5</accession>
<sequence length="258" mass="29109">MNYSLDKGVFIAFEGTDGAGKSTVARATYDRILESHSALRYIDKNRPPVPTGYTEFHMSRLREVLWDYPDNAPLEQLGDKHWMSLIAAWFHATDHAAITPLINSGTSCIADGWHYKYLARFLLKSTDLAKDALTNFSTIRKPDFVIFLDVDPALAAQRKGSFRLSESGAYDGANADPQKGFIDYQNRVRSSYERCGLENWVRIDTTDLSEEAVLDKAVTAVQSILCREYKSTNVSNDELIDADSYDREAPKRVIDSLY</sequence>